<dbReference type="Gene3D" id="1.20.120.920">
    <property type="entry name" value="CRISPR-associated endonuclease Cas1, C-terminal domain"/>
    <property type="match status" value="1"/>
</dbReference>
<evidence type="ECO:0000256" key="4">
    <source>
        <dbReference type="ARBA" id="ARBA00022801"/>
    </source>
</evidence>
<dbReference type="InterPro" id="IPR042206">
    <property type="entry name" value="CRISPR-assoc_Cas1_C"/>
</dbReference>
<keyword evidence="11" id="KW-1185">Reference proteome</keyword>
<sequence length="330" mass="39529">MKKNIYVFNDGEISRKDNTILFQSEAGRKVLPVEDISSFFFFGEVTLNKKFLEFVSQKEIILHFFNYYGYYTGSYYPREHYNSGYMILKQAEHYLDKDKRIKLARSFVLGSSRNMLSVIRYYLNRGKELRDVEDNILGYYGSIAEYDSTDELMGIEGNIRETYYKAFDKIIEDENFRFEQRTKRPPKNHLNALISFGNSMLYTTVLGEIYKTHLDPRIGYLHSTNFRRFTLNLDVAEIFKPLLVDRLIFYLLSKKMIQKKHFDNDLGGIMLKEEGKRIFVEEFDKRLKTTIQHKELGRSISYRWLIRMELYKLEKHLLQEKEYIPFVSKW</sequence>
<dbReference type="Pfam" id="PF01867">
    <property type="entry name" value="Cas_Cas1"/>
    <property type="match status" value="1"/>
</dbReference>
<keyword evidence="5 9" id="KW-0460">Magnesium</keyword>
<dbReference type="AlphaFoldDB" id="A0A1I0A8Q4"/>
<feature type="binding site" evidence="9">
    <location>
        <position position="237"/>
    </location>
    <ligand>
        <name>Mn(2+)</name>
        <dbReference type="ChEBI" id="CHEBI:29035"/>
    </ligand>
</feature>
<keyword evidence="8 9" id="KW-0464">Manganese</keyword>
<dbReference type="OrthoDB" id="9803119at2"/>
<organism evidence="10 11">
    <name type="scientific">Anaerobranca gottschalkii DSM 13577</name>
    <dbReference type="NCBI Taxonomy" id="1120990"/>
    <lineage>
        <taxon>Bacteria</taxon>
        <taxon>Bacillati</taxon>
        <taxon>Bacillota</taxon>
        <taxon>Clostridia</taxon>
        <taxon>Eubacteriales</taxon>
        <taxon>Proteinivoracaceae</taxon>
        <taxon>Anaerobranca</taxon>
    </lineage>
</organism>
<dbReference type="NCBIfam" id="TIGR00287">
    <property type="entry name" value="cas1"/>
    <property type="match status" value="1"/>
</dbReference>
<feature type="binding site" evidence="9">
    <location>
        <position position="222"/>
    </location>
    <ligand>
        <name>Mn(2+)</name>
        <dbReference type="ChEBI" id="CHEBI:29035"/>
    </ligand>
</feature>
<dbReference type="Gene3D" id="3.100.10.20">
    <property type="entry name" value="CRISPR-associated endonuclease Cas1, N-terminal domain"/>
    <property type="match status" value="1"/>
</dbReference>
<evidence type="ECO:0000256" key="6">
    <source>
        <dbReference type="ARBA" id="ARBA00023118"/>
    </source>
</evidence>
<evidence type="ECO:0000256" key="9">
    <source>
        <dbReference type="HAMAP-Rule" id="MF_01470"/>
    </source>
</evidence>
<dbReference type="STRING" id="1120990.SAMN03080614_101819"/>
<evidence type="ECO:0000256" key="1">
    <source>
        <dbReference type="ARBA" id="ARBA00022722"/>
    </source>
</evidence>
<dbReference type="CDD" id="cd09722">
    <property type="entry name" value="Cas1_I-B"/>
    <property type="match status" value="1"/>
</dbReference>
<dbReference type="EC" id="3.1.-.-" evidence="9"/>
<comment type="cofactor">
    <cofactor evidence="9">
        <name>Mg(2+)</name>
        <dbReference type="ChEBI" id="CHEBI:18420"/>
    </cofactor>
    <cofactor evidence="9">
        <name>Mn(2+)</name>
        <dbReference type="ChEBI" id="CHEBI:29035"/>
    </cofactor>
</comment>
<dbReference type="InterPro" id="IPR002729">
    <property type="entry name" value="CRISPR-assoc_Cas1"/>
</dbReference>
<evidence type="ECO:0000256" key="5">
    <source>
        <dbReference type="ARBA" id="ARBA00022842"/>
    </source>
</evidence>
<feature type="binding site" evidence="9">
    <location>
        <position position="156"/>
    </location>
    <ligand>
        <name>Mn(2+)</name>
        <dbReference type="ChEBI" id="CHEBI:29035"/>
    </ligand>
</feature>
<evidence type="ECO:0000256" key="7">
    <source>
        <dbReference type="ARBA" id="ARBA00023125"/>
    </source>
</evidence>
<evidence type="ECO:0000256" key="3">
    <source>
        <dbReference type="ARBA" id="ARBA00022759"/>
    </source>
</evidence>
<dbReference type="RefSeq" id="WP_091350364.1">
    <property type="nucleotide sequence ID" value="NZ_FOIF01000018.1"/>
</dbReference>
<comment type="function">
    <text evidence="9">CRISPR (clustered regularly interspaced short palindromic repeat), is an adaptive immune system that provides protection against mobile genetic elements (viruses, transposable elements and conjugative plasmids). CRISPR clusters contain spacers, sequences complementary to antecedent mobile elements, and target invading nucleic acids. CRISPR clusters are transcribed and processed into CRISPR RNA (crRNA). Acts as a dsDNA endonuclease. Involved in the integration of spacer DNA into the CRISPR cassette.</text>
</comment>
<dbReference type="GO" id="GO:0051607">
    <property type="term" value="P:defense response to virus"/>
    <property type="evidence" value="ECO:0007669"/>
    <property type="project" value="UniProtKB-UniRule"/>
</dbReference>
<protein>
    <recommendedName>
        <fullName evidence="9">CRISPR-associated endonuclease Cas1</fullName>
        <ecNumber evidence="9">3.1.-.-</ecNumber>
    </recommendedName>
</protein>
<reference evidence="11" key="1">
    <citation type="submission" date="2016-10" db="EMBL/GenBank/DDBJ databases">
        <authorList>
            <person name="Varghese N."/>
            <person name="Submissions S."/>
        </authorList>
    </citation>
    <scope>NUCLEOTIDE SEQUENCE [LARGE SCALE GENOMIC DNA]</scope>
    <source>
        <strain evidence="11">DSM 13577</strain>
    </source>
</reference>
<evidence type="ECO:0000256" key="8">
    <source>
        <dbReference type="ARBA" id="ARBA00023211"/>
    </source>
</evidence>
<dbReference type="GO" id="GO:0016787">
    <property type="term" value="F:hydrolase activity"/>
    <property type="evidence" value="ECO:0007669"/>
    <property type="project" value="UniProtKB-KW"/>
</dbReference>
<keyword evidence="2 9" id="KW-0479">Metal-binding</keyword>
<dbReference type="PANTHER" id="PTHR43219">
    <property type="entry name" value="CRISPR-ASSOCIATED ENDONUCLEASE CAS1"/>
    <property type="match status" value="1"/>
</dbReference>
<dbReference type="GO" id="GO:0004520">
    <property type="term" value="F:DNA endonuclease activity"/>
    <property type="evidence" value="ECO:0007669"/>
    <property type="project" value="InterPro"/>
</dbReference>
<dbReference type="HAMAP" id="MF_01470">
    <property type="entry name" value="Cas1"/>
    <property type="match status" value="1"/>
</dbReference>
<dbReference type="GO" id="GO:0046872">
    <property type="term" value="F:metal ion binding"/>
    <property type="evidence" value="ECO:0007669"/>
    <property type="project" value="UniProtKB-UniRule"/>
</dbReference>
<dbReference type="GO" id="GO:0003677">
    <property type="term" value="F:DNA binding"/>
    <property type="evidence" value="ECO:0007669"/>
    <property type="project" value="UniProtKB-KW"/>
</dbReference>
<dbReference type="NCBIfam" id="TIGR03641">
    <property type="entry name" value="cas1_HMARI"/>
    <property type="match status" value="1"/>
</dbReference>
<keyword evidence="6 9" id="KW-0051">Antiviral defense</keyword>
<keyword evidence="7 9" id="KW-0238">DNA-binding</keyword>
<dbReference type="PANTHER" id="PTHR43219:SF1">
    <property type="entry name" value="CRISPR-ASSOCIATED ENDONUCLEASE CAS1"/>
    <property type="match status" value="1"/>
</dbReference>
<gene>
    <name evidence="9" type="primary">cas1</name>
    <name evidence="10" type="ORF">SAMN03080614_101819</name>
</gene>
<evidence type="ECO:0000313" key="10">
    <source>
        <dbReference type="EMBL" id="SES90548.1"/>
    </source>
</evidence>
<comment type="subunit">
    <text evidence="9">Homodimer, forms a heterotetramer with a Cas2 homodimer.</text>
</comment>
<keyword evidence="3 9" id="KW-0255">Endonuclease</keyword>
<comment type="similarity">
    <text evidence="9">Belongs to the CRISPR-associated endonuclease Cas1 family.</text>
</comment>
<dbReference type="Proteomes" id="UP000243819">
    <property type="component" value="Unassembled WGS sequence"/>
</dbReference>
<evidence type="ECO:0000256" key="2">
    <source>
        <dbReference type="ARBA" id="ARBA00022723"/>
    </source>
</evidence>
<name>A0A1I0A8Q4_9FIRM</name>
<evidence type="ECO:0000313" key="11">
    <source>
        <dbReference type="Proteomes" id="UP000243819"/>
    </source>
</evidence>
<dbReference type="InterPro" id="IPR019858">
    <property type="entry name" value="CRISPR-assoc_Cas1_HMARI/TNEAP"/>
</dbReference>
<dbReference type="EMBL" id="FOIF01000018">
    <property type="protein sequence ID" value="SES90548.1"/>
    <property type="molecule type" value="Genomic_DNA"/>
</dbReference>
<keyword evidence="1 9" id="KW-0540">Nuclease</keyword>
<proteinExistence type="inferred from homology"/>
<dbReference type="InterPro" id="IPR042211">
    <property type="entry name" value="CRISPR-assoc_Cas1_N"/>
</dbReference>
<dbReference type="GO" id="GO:0043571">
    <property type="term" value="P:maintenance of CRISPR repeat elements"/>
    <property type="evidence" value="ECO:0007669"/>
    <property type="project" value="UniProtKB-UniRule"/>
</dbReference>
<accession>A0A1I0A8Q4</accession>
<keyword evidence="4 9" id="KW-0378">Hydrolase</keyword>